<dbReference type="AlphaFoldDB" id="A0A9W5QDK7"/>
<evidence type="ECO:0000313" key="3">
    <source>
        <dbReference type="Proteomes" id="UP000013989"/>
    </source>
</evidence>
<keyword evidence="1" id="KW-0732">Signal</keyword>
<dbReference type="Proteomes" id="UP000013989">
    <property type="component" value="Unassembled WGS sequence"/>
</dbReference>
<reference evidence="2 3" key="1">
    <citation type="submission" date="2012-12" db="EMBL/GenBank/DDBJ databases">
        <title>The Genome Sequence of Bacillus cereus ISP2954.</title>
        <authorList>
            <consortium name="The Broad Institute Genome Sequencing Platform"/>
            <consortium name="The Broad Institute Genome Sequencing Center for Infectious Disease"/>
            <person name="Feldgarden M."/>
            <person name="Van der Auwera G.A."/>
            <person name="Mahillon J."/>
            <person name="Duprez V."/>
            <person name="Timmery S."/>
            <person name="Mattelet C."/>
            <person name="Dierick K."/>
            <person name="Sun M."/>
            <person name="Yu Z."/>
            <person name="Zhu L."/>
            <person name="Hu X."/>
            <person name="Shank E.B."/>
            <person name="Swiecicka I."/>
            <person name="Hansen B.M."/>
            <person name="Andrup L."/>
            <person name="Walker B."/>
            <person name="Young S.K."/>
            <person name="Zeng Q."/>
            <person name="Gargeya S."/>
            <person name="Fitzgerald M."/>
            <person name="Haas B."/>
            <person name="Abouelleil A."/>
            <person name="Alvarado L."/>
            <person name="Arachchi H.M."/>
            <person name="Berlin A.M."/>
            <person name="Chapman S.B."/>
            <person name="Dewar J."/>
            <person name="Goldberg J."/>
            <person name="Griggs A."/>
            <person name="Gujja S."/>
            <person name="Hansen M."/>
            <person name="Howarth C."/>
            <person name="Imamovic A."/>
            <person name="Larimer J."/>
            <person name="McCowan C."/>
            <person name="Murphy C."/>
            <person name="Neiman D."/>
            <person name="Pearson M."/>
            <person name="Priest M."/>
            <person name="Roberts A."/>
            <person name="Saif S."/>
            <person name="Shea T."/>
            <person name="Sisk P."/>
            <person name="Sykes S."/>
            <person name="Wortman J."/>
            <person name="Nusbaum C."/>
            <person name="Birren B."/>
        </authorList>
    </citation>
    <scope>NUCLEOTIDE SEQUENCE [LARGE SCALE GENOMIC DNA]</scope>
    <source>
        <strain evidence="2 3">ISP2954</strain>
    </source>
</reference>
<protein>
    <recommendedName>
        <fullName evidence="4">Serine protease</fullName>
    </recommendedName>
</protein>
<feature type="signal peptide" evidence="1">
    <location>
        <begin position="1"/>
        <end position="25"/>
    </location>
</feature>
<feature type="chain" id="PRO_5040844804" description="Serine protease" evidence="1">
    <location>
        <begin position="26"/>
        <end position="166"/>
    </location>
</feature>
<accession>A0A9W5QDK7</accession>
<evidence type="ECO:0000313" key="2">
    <source>
        <dbReference type="EMBL" id="EOP59074.1"/>
    </source>
</evidence>
<organism evidence="2 3">
    <name type="scientific">Bacillus cereus ISP2954</name>
    <dbReference type="NCBI Taxonomy" id="1053215"/>
    <lineage>
        <taxon>Bacteria</taxon>
        <taxon>Bacillati</taxon>
        <taxon>Bacillota</taxon>
        <taxon>Bacilli</taxon>
        <taxon>Bacillales</taxon>
        <taxon>Bacillaceae</taxon>
        <taxon>Bacillus</taxon>
        <taxon>Bacillus cereus group</taxon>
    </lineage>
</organism>
<sequence length="166" mass="18603">MKKTTSTLLSMALVFSSFGALSAHAESLQKEKQFSPQLKTTIEQWGEHKIAQNVETKTTKEISVIVELQHAPLAAQSNIQHAPDLQNSNAQSYHAELKKAPGIPVRMQYEINGNGVWEQAFLNPWEKSYDIYFDRTQLHEEKNTIHIVATDAAGNTSNLTVNLEVK</sequence>
<name>A0A9W5QDK7_BACCE</name>
<dbReference type="EMBL" id="AHEJ01000101">
    <property type="protein sequence ID" value="EOP59074.1"/>
    <property type="molecule type" value="Genomic_DNA"/>
</dbReference>
<comment type="caution">
    <text evidence="2">The sequence shown here is derived from an EMBL/GenBank/DDBJ whole genome shotgun (WGS) entry which is preliminary data.</text>
</comment>
<proteinExistence type="predicted"/>
<evidence type="ECO:0000256" key="1">
    <source>
        <dbReference type="SAM" id="SignalP"/>
    </source>
</evidence>
<gene>
    <name evidence="2" type="ORF">IGU_01895</name>
</gene>
<evidence type="ECO:0008006" key="4">
    <source>
        <dbReference type="Google" id="ProtNLM"/>
    </source>
</evidence>